<dbReference type="Gene3D" id="3.10.580.10">
    <property type="entry name" value="CBS-domain"/>
    <property type="match status" value="1"/>
</dbReference>
<sequence length="404" mass="44185">MSDRPLYVSRILRLPLVSADGAAIGKIDDVVLLASSVVLAPRVIGFVAIVQRRRIFVNAARVGELTPEGARLRSGNVNLRRFEQRPGELRARELLDRRAAEAFVVDLAIEPIAGQPSAWHLVSVALGRRRGLRGTRNPRIVPWTGLPELFAMAPIARAAAELRDMHPSDAAQRVRDMPEARRVQLAAVMEDQHLAEVLQELPEDEQVIIIESLDVARAASVIEFMEPDDAADLLGELTEDDRIEILAAMDDEEATPLRRLLSYAKGTAGGLMTSDPVVLASGATVADALAAIRDSDLEVALAAQVFLVEPPTSTPTGRFLGVLGFQRLLREPPWARLDDCVDDIEYISPELADDEVAARLAAYDLVAIAVCDEARRLIGAVTVDDVIDHMLPSTWRRARRGPRP</sequence>
<dbReference type="PANTHER" id="PTHR43773:SF1">
    <property type="entry name" value="MAGNESIUM TRANSPORTER MGTE"/>
    <property type="match status" value="1"/>
</dbReference>
<organism evidence="2">
    <name type="scientific">freshwater metagenome</name>
    <dbReference type="NCBI Taxonomy" id="449393"/>
    <lineage>
        <taxon>unclassified sequences</taxon>
        <taxon>metagenomes</taxon>
        <taxon>ecological metagenomes</taxon>
    </lineage>
</organism>
<feature type="domain" description="Magnesium transporter MgtE intracellular" evidence="1">
    <location>
        <begin position="165"/>
        <end position="268"/>
    </location>
</feature>
<dbReference type="Gene3D" id="1.25.60.10">
    <property type="entry name" value="MgtE N-terminal domain-like"/>
    <property type="match status" value="1"/>
</dbReference>
<dbReference type="InterPro" id="IPR046342">
    <property type="entry name" value="CBS_dom_sf"/>
</dbReference>
<dbReference type="GO" id="GO:0015095">
    <property type="term" value="F:magnesium ion transmembrane transporter activity"/>
    <property type="evidence" value="ECO:0007669"/>
    <property type="project" value="InterPro"/>
</dbReference>
<dbReference type="EMBL" id="CAEZYR010000137">
    <property type="protein sequence ID" value="CAB4765379.1"/>
    <property type="molecule type" value="Genomic_DNA"/>
</dbReference>
<dbReference type="InterPro" id="IPR006668">
    <property type="entry name" value="Mg_transptr_MgtE_intracell_dom"/>
</dbReference>
<protein>
    <submittedName>
        <fullName evidence="2">Unannotated protein</fullName>
    </submittedName>
</protein>
<reference evidence="2" key="1">
    <citation type="submission" date="2020-05" db="EMBL/GenBank/DDBJ databases">
        <authorList>
            <person name="Chiriac C."/>
            <person name="Salcher M."/>
            <person name="Ghai R."/>
            <person name="Kavagutti S V."/>
        </authorList>
    </citation>
    <scope>NUCLEOTIDE SEQUENCE</scope>
</reference>
<dbReference type="InterPro" id="IPR038076">
    <property type="entry name" value="MgtE_N_sf"/>
</dbReference>
<dbReference type="PANTHER" id="PTHR43773">
    <property type="entry name" value="MAGNESIUM TRANSPORTER MGTE"/>
    <property type="match status" value="1"/>
</dbReference>
<gene>
    <name evidence="2" type="ORF">UFOPK2754_02729</name>
</gene>
<dbReference type="Pfam" id="PF00571">
    <property type="entry name" value="CBS"/>
    <property type="match status" value="1"/>
</dbReference>
<dbReference type="AlphaFoldDB" id="A0A6J6V2S6"/>
<accession>A0A6J6V2S6</accession>
<dbReference type="Pfam" id="PF03448">
    <property type="entry name" value="MgtE_N"/>
    <property type="match status" value="1"/>
</dbReference>
<proteinExistence type="predicted"/>
<dbReference type="InterPro" id="IPR006669">
    <property type="entry name" value="MgtE_transporter"/>
</dbReference>
<dbReference type="InterPro" id="IPR000644">
    <property type="entry name" value="CBS_dom"/>
</dbReference>
<dbReference type="GO" id="GO:0016020">
    <property type="term" value="C:membrane"/>
    <property type="evidence" value="ECO:0007669"/>
    <property type="project" value="InterPro"/>
</dbReference>
<evidence type="ECO:0000259" key="1">
    <source>
        <dbReference type="SMART" id="SM00924"/>
    </source>
</evidence>
<dbReference type="SMART" id="SM00924">
    <property type="entry name" value="MgtE_N"/>
    <property type="match status" value="1"/>
</dbReference>
<evidence type="ECO:0000313" key="2">
    <source>
        <dbReference type="EMBL" id="CAB4765379.1"/>
    </source>
</evidence>
<name>A0A6J6V2S6_9ZZZZ</name>
<dbReference type="CDD" id="cd04606">
    <property type="entry name" value="CBS_pair_Mg_transporter"/>
    <property type="match status" value="1"/>
</dbReference>
<dbReference type="SUPFAM" id="SSF158791">
    <property type="entry name" value="MgtE N-terminal domain-like"/>
    <property type="match status" value="1"/>
</dbReference>
<dbReference type="SUPFAM" id="SSF54631">
    <property type="entry name" value="CBS-domain pair"/>
    <property type="match status" value="1"/>
</dbReference>